<dbReference type="InterPro" id="IPR036318">
    <property type="entry name" value="FAD-bd_PCMH-like_sf"/>
</dbReference>
<dbReference type="GO" id="GO:0050660">
    <property type="term" value="F:flavin adenine dinucleotide binding"/>
    <property type="evidence" value="ECO:0007669"/>
    <property type="project" value="InterPro"/>
</dbReference>
<dbReference type="InterPro" id="IPR005170">
    <property type="entry name" value="Transptr-assoc_dom"/>
</dbReference>
<sequence length="287" mass="32457">MSDSTEPSSTKGLWARLTHLFSSEPETREELLELLRSACERNLLDAEALAIIEGALALSNLTVRDVMVPRSQMDVIRVDDSIEAITRLVVETNHSRFPVVGEDKDDVLGIFLAKELLRYYAGEPFDLRDSLRPAVFVPESKRLDILLREFRVRRNHMAIVADEYGGVAGLVTIEDVLEQIVGEIDDEYDFEAEEDAIVAEQDGSFRVRADLELADFDEAFATRFDETEEADTVGGLLIHHLGRLPHIHETITLNGWRFEVVRADGRRVYWVRVHKLQAPEAESAQDA</sequence>
<feature type="domain" description="CBS" evidence="10">
    <location>
        <begin position="130"/>
        <end position="187"/>
    </location>
</feature>
<evidence type="ECO:0000256" key="9">
    <source>
        <dbReference type="PROSITE-ProRule" id="PRU00703"/>
    </source>
</evidence>
<comment type="function">
    <text evidence="7">Plays a role in the transport of magnesium and cobalt ions.</text>
</comment>
<keyword evidence="12" id="KW-1185">Reference proteome</keyword>
<keyword evidence="6" id="KW-0170">Cobalt</keyword>
<name>A0A2Z6DWW9_HYDTE</name>
<accession>A0A2Z6DWW9</accession>
<dbReference type="Pfam" id="PF03471">
    <property type="entry name" value="CorC_HlyC"/>
    <property type="match status" value="1"/>
</dbReference>
<evidence type="ECO:0000256" key="6">
    <source>
        <dbReference type="ARBA" id="ARBA00023285"/>
    </source>
</evidence>
<dbReference type="Pfam" id="PF00571">
    <property type="entry name" value="CBS"/>
    <property type="match status" value="2"/>
</dbReference>
<evidence type="ECO:0000313" key="12">
    <source>
        <dbReference type="Proteomes" id="UP000262004"/>
    </source>
</evidence>
<comment type="similarity">
    <text evidence="1">Belongs to the UPF0053 family.</text>
</comment>
<dbReference type="Pfam" id="PF21917">
    <property type="entry name" value="NMB0537_N"/>
    <property type="match status" value="1"/>
</dbReference>
<dbReference type="Gene3D" id="3.10.580.10">
    <property type="entry name" value="CBS-domain"/>
    <property type="match status" value="1"/>
</dbReference>
<keyword evidence="4" id="KW-0460">Magnesium</keyword>
<dbReference type="PROSITE" id="PS51371">
    <property type="entry name" value="CBS"/>
    <property type="match status" value="2"/>
</dbReference>
<keyword evidence="5 9" id="KW-0129">CBS domain</keyword>
<gene>
    <name evidence="11" type="ORF">HPTL_0675</name>
</gene>
<evidence type="ECO:0000256" key="1">
    <source>
        <dbReference type="ARBA" id="ARBA00006337"/>
    </source>
</evidence>
<dbReference type="EMBL" id="AP018558">
    <property type="protein sequence ID" value="BBD76943.1"/>
    <property type="molecule type" value="Genomic_DNA"/>
</dbReference>
<proteinExistence type="inferred from homology"/>
<dbReference type="OrthoDB" id="9798188at2"/>
<reference evidence="11 12" key="1">
    <citation type="submission" date="2018-04" db="EMBL/GenBank/DDBJ databases">
        <title>Complete genome sequence of Hydrogenophilus thermoluteolus TH-1.</title>
        <authorList>
            <person name="Arai H."/>
        </authorList>
    </citation>
    <scope>NUCLEOTIDE SEQUENCE [LARGE SCALE GENOMIC DNA]</scope>
    <source>
        <strain evidence="11 12">TH-1</strain>
    </source>
</reference>
<protein>
    <recommendedName>
        <fullName evidence="8">Magnesium and cobalt efflux protein CorC</fullName>
    </recommendedName>
</protein>
<evidence type="ECO:0000313" key="11">
    <source>
        <dbReference type="EMBL" id="BBD76943.1"/>
    </source>
</evidence>
<evidence type="ECO:0000256" key="2">
    <source>
        <dbReference type="ARBA" id="ARBA00022448"/>
    </source>
</evidence>
<organism evidence="11 12">
    <name type="scientific">Hydrogenophilus thermoluteolus</name>
    <name type="common">Pseudomonas hydrogenothermophila</name>
    <dbReference type="NCBI Taxonomy" id="297"/>
    <lineage>
        <taxon>Bacteria</taxon>
        <taxon>Pseudomonadati</taxon>
        <taxon>Pseudomonadota</taxon>
        <taxon>Hydrogenophilia</taxon>
        <taxon>Hydrogenophilales</taxon>
        <taxon>Hydrogenophilaceae</taxon>
        <taxon>Hydrogenophilus</taxon>
    </lineage>
</organism>
<dbReference type="InterPro" id="IPR044751">
    <property type="entry name" value="Ion_transp-like_CBS"/>
</dbReference>
<dbReference type="FunFam" id="3.10.580.10:FF:000002">
    <property type="entry name" value="Magnesium/cobalt efflux protein CorC"/>
    <property type="match status" value="1"/>
</dbReference>
<dbReference type="SUPFAM" id="SSF54631">
    <property type="entry name" value="CBS-domain pair"/>
    <property type="match status" value="1"/>
</dbReference>
<dbReference type="SUPFAM" id="SSF56176">
    <property type="entry name" value="FAD-binding/transporter-associated domain-like"/>
    <property type="match status" value="1"/>
</dbReference>
<dbReference type="Proteomes" id="UP000262004">
    <property type="component" value="Chromosome"/>
</dbReference>
<keyword evidence="2" id="KW-0813">Transport</keyword>
<keyword evidence="3" id="KW-0677">Repeat</keyword>
<evidence type="ECO:0000259" key="10">
    <source>
        <dbReference type="PROSITE" id="PS51371"/>
    </source>
</evidence>
<dbReference type="RefSeq" id="WP_119334734.1">
    <property type="nucleotide sequence ID" value="NZ_AP018558.1"/>
</dbReference>
<dbReference type="InterPro" id="IPR046342">
    <property type="entry name" value="CBS_dom_sf"/>
</dbReference>
<dbReference type="PANTHER" id="PTHR22777:SF27">
    <property type="entry name" value="MAGNESIUM AND COBALT EFFLUX PROTEIN CORC"/>
    <property type="match status" value="1"/>
</dbReference>
<evidence type="ECO:0000256" key="4">
    <source>
        <dbReference type="ARBA" id="ARBA00022842"/>
    </source>
</evidence>
<dbReference type="GO" id="GO:0005886">
    <property type="term" value="C:plasma membrane"/>
    <property type="evidence" value="ECO:0007669"/>
    <property type="project" value="TreeGrafter"/>
</dbReference>
<dbReference type="InterPro" id="IPR000644">
    <property type="entry name" value="CBS_dom"/>
</dbReference>
<dbReference type="InterPro" id="IPR054115">
    <property type="entry name" value="CorC_N"/>
</dbReference>
<dbReference type="CDD" id="cd04590">
    <property type="entry name" value="CBS_pair_CorC_HlyC_assoc"/>
    <property type="match status" value="1"/>
</dbReference>
<dbReference type="SMART" id="SM01091">
    <property type="entry name" value="CorC_HlyC"/>
    <property type="match status" value="1"/>
</dbReference>
<dbReference type="PANTHER" id="PTHR22777">
    <property type="entry name" value="HEMOLYSIN-RELATED"/>
    <property type="match status" value="1"/>
</dbReference>
<evidence type="ECO:0000256" key="5">
    <source>
        <dbReference type="ARBA" id="ARBA00023122"/>
    </source>
</evidence>
<dbReference type="AlphaFoldDB" id="A0A2Z6DWW9"/>
<feature type="domain" description="CBS" evidence="10">
    <location>
        <begin position="67"/>
        <end position="127"/>
    </location>
</feature>
<dbReference type="Gene3D" id="3.30.465.10">
    <property type="match status" value="1"/>
</dbReference>
<evidence type="ECO:0000256" key="3">
    <source>
        <dbReference type="ARBA" id="ARBA00022737"/>
    </source>
</evidence>
<evidence type="ECO:0000256" key="7">
    <source>
        <dbReference type="ARBA" id="ARBA00037273"/>
    </source>
</evidence>
<dbReference type="InterPro" id="IPR016169">
    <property type="entry name" value="FAD-bd_PCMH_sub2"/>
</dbReference>
<dbReference type="KEGG" id="htl:HPTL_0675"/>
<evidence type="ECO:0000256" key="8">
    <source>
        <dbReference type="ARBA" id="ARBA00040729"/>
    </source>
</evidence>